<protein>
    <submittedName>
        <fullName evidence="1">Uncharacterized protein</fullName>
    </submittedName>
</protein>
<organism evidence="1 2">
    <name type="scientific">Pisum sativum</name>
    <name type="common">Garden pea</name>
    <name type="synonym">Lathyrus oleraceus</name>
    <dbReference type="NCBI Taxonomy" id="3888"/>
    <lineage>
        <taxon>Eukaryota</taxon>
        <taxon>Viridiplantae</taxon>
        <taxon>Streptophyta</taxon>
        <taxon>Embryophyta</taxon>
        <taxon>Tracheophyta</taxon>
        <taxon>Spermatophyta</taxon>
        <taxon>Magnoliopsida</taxon>
        <taxon>eudicotyledons</taxon>
        <taxon>Gunneridae</taxon>
        <taxon>Pentapetalae</taxon>
        <taxon>rosids</taxon>
        <taxon>fabids</taxon>
        <taxon>Fabales</taxon>
        <taxon>Fabaceae</taxon>
        <taxon>Papilionoideae</taxon>
        <taxon>50 kb inversion clade</taxon>
        <taxon>NPAAA clade</taxon>
        <taxon>Hologalegina</taxon>
        <taxon>IRL clade</taxon>
        <taxon>Fabeae</taxon>
        <taxon>Lathyrus</taxon>
    </lineage>
</organism>
<keyword evidence="2" id="KW-1185">Reference proteome</keyword>
<dbReference type="Proteomes" id="UP001058974">
    <property type="component" value="Chromosome 5"/>
</dbReference>
<dbReference type="EMBL" id="JAMSHJ010000005">
    <property type="protein sequence ID" value="KAI5408563.1"/>
    <property type="molecule type" value="Genomic_DNA"/>
</dbReference>
<comment type="caution">
    <text evidence="1">The sequence shown here is derived from an EMBL/GenBank/DDBJ whole genome shotgun (WGS) entry which is preliminary data.</text>
</comment>
<evidence type="ECO:0000313" key="2">
    <source>
        <dbReference type="Proteomes" id="UP001058974"/>
    </source>
</evidence>
<reference evidence="1 2" key="1">
    <citation type="journal article" date="2022" name="Nat. Genet.">
        <title>Improved pea reference genome and pan-genome highlight genomic features and evolutionary characteristics.</title>
        <authorList>
            <person name="Yang T."/>
            <person name="Liu R."/>
            <person name="Luo Y."/>
            <person name="Hu S."/>
            <person name="Wang D."/>
            <person name="Wang C."/>
            <person name="Pandey M.K."/>
            <person name="Ge S."/>
            <person name="Xu Q."/>
            <person name="Li N."/>
            <person name="Li G."/>
            <person name="Huang Y."/>
            <person name="Saxena R.K."/>
            <person name="Ji Y."/>
            <person name="Li M."/>
            <person name="Yan X."/>
            <person name="He Y."/>
            <person name="Liu Y."/>
            <person name="Wang X."/>
            <person name="Xiang C."/>
            <person name="Varshney R.K."/>
            <person name="Ding H."/>
            <person name="Gao S."/>
            <person name="Zong X."/>
        </authorList>
    </citation>
    <scope>NUCLEOTIDE SEQUENCE [LARGE SCALE GENOMIC DNA]</scope>
    <source>
        <strain evidence="1 2">cv. Zhongwan 6</strain>
    </source>
</reference>
<dbReference type="PANTHER" id="PTHR11439">
    <property type="entry name" value="GAG-POL-RELATED RETROTRANSPOSON"/>
    <property type="match status" value="1"/>
</dbReference>
<dbReference type="CDD" id="cd09272">
    <property type="entry name" value="RNase_HI_RT_Ty1"/>
    <property type="match status" value="1"/>
</dbReference>
<gene>
    <name evidence="1" type="ORF">KIW84_054417</name>
</gene>
<dbReference type="Gramene" id="Psat05G0441700-T1">
    <property type="protein sequence ID" value="KAI5408563.1"/>
    <property type="gene ID" value="KIW84_054417"/>
</dbReference>
<proteinExistence type="predicted"/>
<dbReference type="AlphaFoldDB" id="A0A9D5AHE9"/>
<sequence>MTTPMNSKEKLCKEDGTEKIDQAYFRSLIGCLMYLRATRLAILNDVSILSQFMHCASEVHIKTAKMVLRYVKDYCFTLGYGIFSWSSKKQETMAQSTAEAEFVAATAVVNQVIWLRKILSDLHLEHKEDTKIFIDNQVSIAISHNPVFHGKSSISISNCFS</sequence>
<dbReference type="PANTHER" id="PTHR11439:SF503">
    <property type="entry name" value="CYSTEINE-RICH RLK (RECEPTOR-LIKE PROTEIN KINASE) 8"/>
    <property type="match status" value="1"/>
</dbReference>
<evidence type="ECO:0000313" key="1">
    <source>
        <dbReference type="EMBL" id="KAI5408563.1"/>
    </source>
</evidence>
<accession>A0A9D5AHE9</accession>
<name>A0A9D5AHE9_PEA</name>